<feature type="domain" description="Actin interacting protein 3 C-terminal" evidence="3">
    <location>
        <begin position="740"/>
        <end position="1236"/>
    </location>
</feature>
<dbReference type="GO" id="GO:0005737">
    <property type="term" value="C:cytoplasm"/>
    <property type="evidence" value="ECO:0007669"/>
    <property type="project" value="TreeGrafter"/>
</dbReference>
<dbReference type="PANTHER" id="PTHR22741:SF10">
    <property type="entry name" value="COILED-COIL DOMAIN-CONTAINING PROTEIN CG32809"/>
    <property type="match status" value="1"/>
</dbReference>
<dbReference type="Proteomes" id="UP000017200">
    <property type="component" value="Unassembled WGS sequence"/>
</dbReference>
<reference evidence="6" key="1">
    <citation type="submission" date="2010-11" db="EMBL/GenBank/DDBJ databases">
        <title>The genome sequence of Microbotryum violaceum strain p1A1 Lamole.</title>
        <authorList>
            <person name="Cuomo C."/>
            <person name="Perlin M."/>
            <person name="Young S.K."/>
            <person name="Zeng Q."/>
            <person name="Gargeya S."/>
            <person name="Alvarado L."/>
            <person name="Berlin A."/>
            <person name="Chapman S.B."/>
            <person name="Chen Z."/>
            <person name="Freedman E."/>
            <person name="Gellesch M."/>
            <person name="Goldberg J."/>
            <person name="Griggs A."/>
            <person name="Gujja S."/>
            <person name="Heilman E."/>
            <person name="Heiman D."/>
            <person name="Howarth C."/>
            <person name="Mehta T."/>
            <person name="Neiman D."/>
            <person name="Pearson M."/>
            <person name="Roberts A."/>
            <person name="Saif S."/>
            <person name="Shea T."/>
            <person name="Shenoy N."/>
            <person name="Sisk P."/>
            <person name="Stolte C."/>
            <person name="Sykes S."/>
            <person name="White J."/>
            <person name="Yandava C."/>
            <person name="Haas B."/>
            <person name="Nusbaum C."/>
            <person name="Birren B."/>
        </authorList>
    </citation>
    <scope>NUCLEOTIDE SEQUENCE [LARGE SCALE GENOMIC DNA]</scope>
    <source>
        <strain evidence="6">p1A1 Lamole</strain>
    </source>
</reference>
<dbReference type="STRING" id="683840.U5GYC9"/>
<evidence type="ECO:0000259" key="3">
    <source>
        <dbReference type="SMART" id="SM00806"/>
    </source>
</evidence>
<dbReference type="EMBL" id="GL541643">
    <property type="protein sequence ID" value="KDE09798.1"/>
    <property type="molecule type" value="Genomic_DNA"/>
</dbReference>
<reference evidence="5" key="4">
    <citation type="submission" date="2015-06" db="UniProtKB">
        <authorList>
            <consortium name="EnsemblFungi"/>
        </authorList>
    </citation>
    <scope>IDENTIFICATION</scope>
</reference>
<feature type="compositionally biased region" description="Low complexity" evidence="2">
    <location>
        <begin position="254"/>
        <end position="279"/>
    </location>
</feature>
<dbReference type="OrthoDB" id="783096at2759"/>
<feature type="compositionally biased region" description="Basic and acidic residues" evidence="2">
    <location>
        <begin position="203"/>
        <end position="219"/>
    </location>
</feature>
<name>U5GYC9_USTV1</name>
<dbReference type="Pfam" id="PF23153">
    <property type="entry name" value="Aip3p_Bud6_N"/>
    <property type="match status" value="1"/>
</dbReference>
<dbReference type="GO" id="GO:0030010">
    <property type="term" value="P:establishment of cell polarity"/>
    <property type="evidence" value="ECO:0007669"/>
    <property type="project" value="TreeGrafter"/>
</dbReference>
<protein>
    <recommendedName>
        <fullName evidence="3">Actin interacting protein 3 C-terminal domain-containing protein</fullName>
    </recommendedName>
</protein>
<feature type="compositionally biased region" description="Polar residues" evidence="2">
    <location>
        <begin position="346"/>
        <end position="363"/>
    </location>
</feature>
<dbReference type="OMA" id="WSRKQAS"/>
<feature type="region of interest" description="Disordered" evidence="2">
    <location>
        <begin position="539"/>
        <end position="718"/>
    </location>
</feature>
<dbReference type="FunCoup" id="U5GYC9">
    <property type="interactions" value="44"/>
</dbReference>
<reference evidence="4 6" key="3">
    <citation type="journal article" date="2015" name="BMC Genomics">
        <title>Sex and parasites: genomic and transcriptomic analysis of Microbotryum lychnidis-dioicae, the biotrophic and plant-castrating anther smut fungus.</title>
        <authorList>
            <person name="Perlin M.H."/>
            <person name="Amselem J."/>
            <person name="Fontanillas E."/>
            <person name="Toh S.S."/>
            <person name="Chen Z."/>
            <person name="Goldberg J."/>
            <person name="Duplessis S."/>
            <person name="Henrissat B."/>
            <person name="Young S."/>
            <person name="Zeng Q."/>
            <person name="Aguileta G."/>
            <person name="Petit E."/>
            <person name="Badouin H."/>
            <person name="Andrews J."/>
            <person name="Razeeq D."/>
            <person name="Gabaldon T."/>
            <person name="Quesneville H."/>
            <person name="Giraud T."/>
            <person name="Hood M.E."/>
            <person name="Schultz D.J."/>
            <person name="Cuomo C.A."/>
        </authorList>
    </citation>
    <scope>NUCLEOTIDE SEQUENCE [LARGE SCALE GENOMIC DNA]</scope>
    <source>
        <strain evidence="4">P1A1 Lamole</strain>
        <strain evidence="6">p1A1 Lamole</strain>
    </source>
</reference>
<feature type="compositionally biased region" description="Polar residues" evidence="2">
    <location>
        <begin position="903"/>
        <end position="918"/>
    </location>
</feature>
<feature type="compositionally biased region" description="Low complexity" evidence="2">
    <location>
        <begin position="40"/>
        <end position="78"/>
    </location>
</feature>
<feature type="compositionally biased region" description="Polar residues" evidence="2">
    <location>
        <begin position="305"/>
        <end position="320"/>
    </location>
</feature>
<dbReference type="GO" id="GO:0005519">
    <property type="term" value="F:cytoskeletal regulatory protein binding"/>
    <property type="evidence" value="ECO:0007669"/>
    <property type="project" value="InterPro"/>
</dbReference>
<sequence length="1245" mass="131688">MSGHPPSAGSAGGPAPTLQDPFQSSSSSSSSSANHTTRIASTSSVGSSASSSVAMSSSRSRGAAGGAPASTSGSARGPIRPSGTSAVPTSHMDSTITRLLVATKQLLEGLARWARGDLSEDAISEIYVKLGNDFNLAVAAFAKENIGMSELLSVPGDLRICLETCLSEEPSQATLERHLPKVRQIIIGLLHGLREKQRLYRDNSAARRVRETQEREQARAKQLAQLQQAQKQQQQANAPASGGGGSPPTGSGAGPSDRGSTYSVASSTGSSSATGHPSTRSLIGKEPLSPDSATRSRDDLRRFVSQAQQQHPPPTASTSQSLPGTRSTSPLPPPLPGMALPALPSTSGSRSRPSLESQASLSNDDLPRDGTRQSAIPLVTASPKMVKSNSNERDSYGTSEAEFGTLPSVLPSSDFRKLSSSGSLRRRSSERLRAHSPPPPPRDKGPMPLPLTPTHNTSPINDFPTSPRTSFPDPTNGLTSAPPSVPVHYRRPSAAILAAAAAEPPPPPPAGTMAHMQSLEALRQSDNLSRRASRRFSAYAIQKITTGSGSPGRSPGERRIISGPSPMGAGSGGGGSGDPGDGGSSLPRSASAGRELAIADERGGMRRGGPTNNSMTAPARKAKSEFRPTRGGTTVTSPLAQRETAEIATIAEEGTGGSREGSPSASSSSPSRNGVANRTGSMRMPPPTADLPATPSSSSTFTPSIAEGAEPTSVGPVRNASTLTTVSTDSDSHDYPLTVFLQIGREVKKARLVEEPTIASLKLVFVERFQYNPGANDFPAIYVRDGEFGISYELEDMKDVRNGSVLSLNIDTVEQVKQHIDQGLLTLSQDIKELRSTMTAMRRVSSHAGMFSPELATPAAAQTLPEPSEQQYQDAAQKVLRMRRLGSIPNMAASANADKASPSDPNTPKPSQASTSSVGAPPLPAAPKGSPTLSTSSKMGGGGGKGALDANQVVETLRTQHKQVQDLRRELGVLRQVYSDFGHHTKHIFAAMKVETSRVHKLASTSKVGKSRTFVEAGVQKLDADVSELVVKVDEISDSIELMRADVVRGVRPRPGYLSETALTLKKIVEQRDAVAEKLGTTKPTWAHTWSEELAKVLGEQETVQKHESMLVDLCDDLNDVKDVLKNIEAVAKSTKKLHRTKSRHRLAGSGDDGTEGNDLDPGQSLSNVLLEVKHLQPDANRRLEAIARAEKQREIDNANRTDEFADELEEFVQRGKLKKSGGVEEAERLRQARSEATLKAMFAG</sequence>
<dbReference type="EMBL" id="AEIJ01000011">
    <property type="status" value="NOT_ANNOTATED_CDS"/>
    <property type="molecule type" value="Genomic_DNA"/>
</dbReference>
<accession>U5GYC9</accession>
<dbReference type="HOGENOM" id="CLU_005287_0_0_1"/>
<dbReference type="InterPro" id="IPR051825">
    <property type="entry name" value="SRCIN1"/>
</dbReference>
<keyword evidence="6" id="KW-1185">Reference proteome</keyword>
<reference evidence="4" key="2">
    <citation type="submission" date="2010-11" db="EMBL/GenBank/DDBJ databases">
        <authorList>
            <consortium name="The Broad Institute Genome Sequencing Platform"/>
            <person name="Earl A."/>
            <person name="Ward D."/>
            <person name="Feldgarden M."/>
            <person name="Gevers D."/>
            <person name="Butler R."/>
            <person name="Young S.K."/>
            <person name="Zeng Q."/>
            <person name="Gargeya S."/>
            <person name="Fitzgerald M."/>
            <person name="Haas B."/>
            <person name="Abouelleil A."/>
            <person name="Alvarado L."/>
            <person name="Arachchi H.M."/>
            <person name="Berlin A."/>
            <person name="Brown A."/>
            <person name="Chapman S.B."/>
            <person name="Chen Z."/>
            <person name="Dunbar C."/>
            <person name="Freedman E."/>
            <person name="Gearin G."/>
            <person name="Gellesch M."/>
            <person name="Goldberg J."/>
            <person name="Griggs A."/>
            <person name="Gujja S."/>
            <person name="Heilman E."/>
            <person name="Heiman D."/>
            <person name="Howarth C."/>
            <person name="Larson L."/>
            <person name="Lui A."/>
            <person name="MacDonald P.J.P."/>
            <person name="Mehta T."/>
            <person name="Montmayeur A."/>
            <person name="Murphy C."/>
            <person name="Neiman D."/>
            <person name="Pearson M."/>
            <person name="Priest M."/>
            <person name="Roberts A."/>
            <person name="Saif S."/>
            <person name="Shea T."/>
            <person name="Shenoy N."/>
            <person name="Sisk P."/>
            <person name="Stolte C."/>
            <person name="Sykes S."/>
            <person name="White J."/>
            <person name="Yandava C."/>
            <person name="Wortman J."/>
            <person name="Nusbaum C."/>
            <person name="Birren B."/>
        </authorList>
    </citation>
    <scope>NUCLEOTIDE SEQUENCE</scope>
    <source>
        <strain evidence="4">P1A1 Lamole</strain>
    </source>
</reference>
<dbReference type="EnsemblFungi" id="MVLG_00197T0">
    <property type="protein sequence ID" value="MVLG_00197T0"/>
    <property type="gene ID" value="MVLG_00197"/>
</dbReference>
<proteinExistence type="predicted"/>
<feature type="region of interest" description="Disordered" evidence="2">
    <location>
        <begin position="203"/>
        <end position="487"/>
    </location>
</feature>
<feature type="compositionally biased region" description="Low complexity" evidence="2">
    <location>
        <begin position="220"/>
        <end position="240"/>
    </location>
</feature>
<dbReference type="PANTHER" id="PTHR22741">
    <property type="entry name" value="P140CAP/SNIP-RELATED"/>
    <property type="match status" value="1"/>
</dbReference>
<feature type="compositionally biased region" description="Polar residues" evidence="2">
    <location>
        <begin position="453"/>
        <end position="482"/>
    </location>
</feature>
<feature type="compositionally biased region" description="Gly residues" evidence="2">
    <location>
        <begin position="241"/>
        <end position="253"/>
    </location>
</feature>
<feature type="compositionally biased region" description="Low complexity" evidence="2">
    <location>
        <begin position="692"/>
        <end position="704"/>
    </location>
</feature>
<gene>
    <name evidence="4" type="ORF">MVLG_00197</name>
</gene>
<feature type="compositionally biased region" description="Low complexity" evidence="2">
    <location>
        <begin position="1"/>
        <end position="16"/>
    </location>
</feature>
<dbReference type="Pfam" id="PF03915">
    <property type="entry name" value="AIP3"/>
    <property type="match status" value="1"/>
</dbReference>
<dbReference type="InterPro" id="IPR022782">
    <property type="entry name" value="AIP3-like_C"/>
</dbReference>
<dbReference type="GO" id="GO:0051286">
    <property type="term" value="C:cell tip"/>
    <property type="evidence" value="ECO:0007669"/>
    <property type="project" value="TreeGrafter"/>
</dbReference>
<organism evidence="4">
    <name type="scientific">Microbotryum lychnidis-dioicae (strain p1A1 Lamole / MvSl-1064)</name>
    <name type="common">Anther smut fungus</name>
    <dbReference type="NCBI Taxonomy" id="683840"/>
    <lineage>
        <taxon>Eukaryota</taxon>
        <taxon>Fungi</taxon>
        <taxon>Dikarya</taxon>
        <taxon>Basidiomycota</taxon>
        <taxon>Pucciniomycotina</taxon>
        <taxon>Microbotryomycetes</taxon>
        <taxon>Microbotryales</taxon>
        <taxon>Microbotryaceae</taxon>
        <taxon>Microbotryum</taxon>
    </lineage>
</organism>
<feature type="compositionally biased region" description="Basic residues" evidence="2">
    <location>
        <begin position="1136"/>
        <end position="1147"/>
    </location>
</feature>
<feature type="compositionally biased region" description="Low complexity" evidence="2">
    <location>
        <begin position="660"/>
        <end position="677"/>
    </location>
</feature>
<evidence type="ECO:0000256" key="1">
    <source>
        <dbReference type="ARBA" id="ARBA00023054"/>
    </source>
</evidence>
<feature type="region of interest" description="Disordered" evidence="2">
    <location>
        <begin position="1136"/>
        <end position="1164"/>
    </location>
</feature>
<feature type="region of interest" description="Disordered" evidence="2">
    <location>
        <begin position="1"/>
        <end position="90"/>
    </location>
</feature>
<dbReference type="Gene3D" id="1.20.58.1540">
    <property type="entry name" value="Actin interacting protein 3, C-terminal domain"/>
    <property type="match status" value="1"/>
</dbReference>
<feature type="region of interest" description="Disordered" evidence="2">
    <location>
        <begin position="894"/>
        <end position="947"/>
    </location>
</feature>
<dbReference type="InParanoid" id="U5GYC9"/>
<dbReference type="InterPro" id="IPR005613">
    <property type="entry name" value="AIP3_C"/>
</dbReference>
<dbReference type="AlphaFoldDB" id="U5GYC9"/>
<dbReference type="InterPro" id="IPR056279">
    <property type="entry name" value="Aip3p_Bud6_N"/>
</dbReference>
<dbReference type="SMART" id="SM00806">
    <property type="entry name" value="AIP3"/>
    <property type="match status" value="1"/>
</dbReference>
<evidence type="ECO:0000313" key="4">
    <source>
        <dbReference type="EMBL" id="KDE09798.1"/>
    </source>
</evidence>
<feature type="compositionally biased region" description="Gly residues" evidence="2">
    <location>
        <begin position="569"/>
        <end position="583"/>
    </location>
</feature>
<evidence type="ECO:0000313" key="6">
    <source>
        <dbReference type="Proteomes" id="UP000017200"/>
    </source>
</evidence>
<evidence type="ECO:0000313" key="5">
    <source>
        <dbReference type="EnsemblFungi" id="MVLG_00197T0"/>
    </source>
</evidence>
<keyword evidence="1" id="KW-0175">Coiled coil</keyword>
<evidence type="ECO:0000256" key="2">
    <source>
        <dbReference type="SAM" id="MobiDB-lite"/>
    </source>
</evidence>